<proteinExistence type="predicted"/>
<dbReference type="OrthoDB" id="5851072at2759"/>
<feature type="compositionally biased region" description="Polar residues" evidence="1">
    <location>
        <begin position="148"/>
        <end position="170"/>
    </location>
</feature>
<reference evidence="2" key="1">
    <citation type="submission" date="2020-09" db="EMBL/GenBank/DDBJ databases">
        <authorList>
            <person name="Kikuchi T."/>
        </authorList>
    </citation>
    <scope>NUCLEOTIDE SEQUENCE</scope>
    <source>
        <strain evidence="2">SH1</strain>
    </source>
</reference>
<name>A0A811KR78_9BILA</name>
<evidence type="ECO:0000313" key="2">
    <source>
        <dbReference type="EMBL" id="CAD5218669.1"/>
    </source>
</evidence>
<protein>
    <submittedName>
        <fullName evidence="2">Uncharacterized protein</fullName>
    </submittedName>
</protein>
<sequence length="222" mass="24211">MLLSSLINDSLSQANATVSSTTVVANPLSTTVFPAAPLPPFSATTLFPLQNALSLNADILRLNGVHLNDEDNDFRIKNEAEDQPLDLSTKKTPRCTPEPCSSTRISVIKSPSVGVKRSTSSVSYRSAPDSDVSEHFRRSLSGKWPRRTQYSYNGGDSDSKRTSASSTPSAIRSPAATRKQRTSKIIINEGEVEDHFRKALGEEAFNLFKLGQQTKPRSNSAR</sequence>
<gene>
    <name evidence="2" type="ORF">BOKJ2_LOCUS7879</name>
</gene>
<dbReference type="Proteomes" id="UP000783686">
    <property type="component" value="Unassembled WGS sequence"/>
</dbReference>
<dbReference type="SMART" id="SM00711">
    <property type="entry name" value="TDU"/>
    <property type="match status" value="2"/>
</dbReference>
<dbReference type="EMBL" id="CAJFDH010000004">
    <property type="protein sequence ID" value="CAD5218669.1"/>
    <property type="molecule type" value="Genomic_DNA"/>
</dbReference>
<feature type="region of interest" description="Disordered" evidence="1">
    <location>
        <begin position="80"/>
        <end position="183"/>
    </location>
</feature>
<dbReference type="InterPro" id="IPR006627">
    <property type="entry name" value="TDU_repeat"/>
</dbReference>
<keyword evidence="3" id="KW-1185">Reference proteome</keyword>
<comment type="caution">
    <text evidence="2">The sequence shown here is derived from an EMBL/GenBank/DDBJ whole genome shotgun (WGS) entry which is preliminary data.</text>
</comment>
<evidence type="ECO:0000256" key="1">
    <source>
        <dbReference type="SAM" id="MobiDB-lite"/>
    </source>
</evidence>
<evidence type="ECO:0000313" key="3">
    <source>
        <dbReference type="Proteomes" id="UP000614601"/>
    </source>
</evidence>
<organism evidence="2 3">
    <name type="scientific">Bursaphelenchus okinawaensis</name>
    <dbReference type="NCBI Taxonomy" id="465554"/>
    <lineage>
        <taxon>Eukaryota</taxon>
        <taxon>Metazoa</taxon>
        <taxon>Ecdysozoa</taxon>
        <taxon>Nematoda</taxon>
        <taxon>Chromadorea</taxon>
        <taxon>Rhabditida</taxon>
        <taxon>Tylenchina</taxon>
        <taxon>Tylenchomorpha</taxon>
        <taxon>Aphelenchoidea</taxon>
        <taxon>Aphelenchoididae</taxon>
        <taxon>Bursaphelenchus</taxon>
    </lineage>
</organism>
<dbReference type="Proteomes" id="UP000614601">
    <property type="component" value="Unassembled WGS sequence"/>
</dbReference>
<accession>A0A811KR78</accession>
<dbReference type="EMBL" id="CAJFCW020000004">
    <property type="protein sequence ID" value="CAG9111280.1"/>
    <property type="molecule type" value="Genomic_DNA"/>
</dbReference>
<dbReference type="AlphaFoldDB" id="A0A811KR78"/>